<dbReference type="InterPro" id="IPR001001">
    <property type="entry name" value="DNA_polIII_beta"/>
</dbReference>
<keyword evidence="8" id="KW-0238">DNA-binding</keyword>
<dbReference type="Pfam" id="PF02767">
    <property type="entry name" value="DNA_pol3_beta_2"/>
    <property type="match status" value="1"/>
</dbReference>
<feature type="domain" description="DNA polymerase III beta sliding clamp C-terminal" evidence="10">
    <location>
        <begin position="104"/>
        <end position="223"/>
    </location>
</feature>
<dbReference type="GO" id="GO:0003887">
    <property type="term" value="F:DNA-directed DNA polymerase activity"/>
    <property type="evidence" value="ECO:0007669"/>
    <property type="project" value="UniProtKB-KW"/>
</dbReference>
<dbReference type="InterPro" id="IPR022635">
    <property type="entry name" value="DNA_polIII_beta_C"/>
</dbReference>
<dbReference type="EMBL" id="AUZY01001003">
    <property type="protein sequence ID" value="EQD76709.1"/>
    <property type="molecule type" value="Genomic_DNA"/>
</dbReference>
<evidence type="ECO:0000256" key="8">
    <source>
        <dbReference type="ARBA" id="ARBA00023125"/>
    </source>
</evidence>
<dbReference type="PANTHER" id="PTHR30478:SF0">
    <property type="entry name" value="BETA SLIDING CLAMP"/>
    <property type="match status" value="1"/>
</dbReference>
<evidence type="ECO:0000256" key="7">
    <source>
        <dbReference type="ARBA" id="ARBA00022932"/>
    </source>
</evidence>
<comment type="subcellular location">
    <subcellularLocation>
        <location evidence="1">Cytoplasm</location>
    </subcellularLocation>
</comment>
<dbReference type="SUPFAM" id="SSF55979">
    <property type="entry name" value="DNA clamp"/>
    <property type="match status" value="2"/>
</dbReference>
<evidence type="ECO:0000256" key="3">
    <source>
        <dbReference type="ARBA" id="ARBA00022490"/>
    </source>
</evidence>
<keyword evidence="4" id="KW-0808">Transferase</keyword>
<dbReference type="PANTHER" id="PTHR30478">
    <property type="entry name" value="DNA POLYMERASE III SUBUNIT BETA"/>
    <property type="match status" value="1"/>
</dbReference>
<dbReference type="Gene3D" id="3.70.10.10">
    <property type="match status" value="1"/>
</dbReference>
<dbReference type="GO" id="GO:0005737">
    <property type="term" value="C:cytoplasm"/>
    <property type="evidence" value="ECO:0007669"/>
    <property type="project" value="UniProtKB-SubCell"/>
</dbReference>
<dbReference type="GO" id="GO:0003677">
    <property type="term" value="F:DNA binding"/>
    <property type="evidence" value="ECO:0007669"/>
    <property type="project" value="UniProtKB-KW"/>
</dbReference>
<dbReference type="GO" id="GO:0006271">
    <property type="term" value="P:DNA strand elongation involved in DNA replication"/>
    <property type="evidence" value="ECO:0007669"/>
    <property type="project" value="TreeGrafter"/>
</dbReference>
<protein>
    <submittedName>
        <fullName evidence="11">DNA polymerase III, beta subunit</fullName>
    </submittedName>
</protein>
<proteinExistence type="inferred from homology"/>
<reference evidence="11" key="1">
    <citation type="submission" date="2013-08" db="EMBL/GenBank/DDBJ databases">
        <authorList>
            <person name="Mendez C."/>
            <person name="Richter M."/>
            <person name="Ferrer M."/>
            <person name="Sanchez J."/>
        </authorList>
    </citation>
    <scope>NUCLEOTIDE SEQUENCE</scope>
</reference>
<sequence>MAQNDVRYYLNGLRIEFMNKHMRAVATDGHRLALGEIEIISSEGIQEGMGVIVPRKGILELERLITDEEREIRIAFGANHLKIDLGELVITSKLVEGRFPDYQSVIPKEGQHRLVIERERLKLALSRAAILVNEKVRGVRLCFESEGLRVIGHNTEQEEAEDLVEVSYSGESFEVGFNVSYLLDVMNAMEDQEIQLLINDPNSSCLIDSVKNINYRYVIMPMRL</sequence>
<dbReference type="InterPro" id="IPR022637">
    <property type="entry name" value="DNA_polIII_beta_cen"/>
</dbReference>
<dbReference type="InterPro" id="IPR046938">
    <property type="entry name" value="DNA_clamp_sf"/>
</dbReference>
<evidence type="ECO:0000313" key="11">
    <source>
        <dbReference type="EMBL" id="EQD76709.1"/>
    </source>
</evidence>
<keyword evidence="6" id="KW-0235">DNA replication</keyword>
<keyword evidence="5" id="KW-0548">Nucleotidyltransferase</keyword>
<dbReference type="CDD" id="cd00140">
    <property type="entry name" value="beta_clamp"/>
    <property type="match status" value="1"/>
</dbReference>
<evidence type="ECO:0000256" key="4">
    <source>
        <dbReference type="ARBA" id="ARBA00022679"/>
    </source>
</evidence>
<evidence type="ECO:0000256" key="5">
    <source>
        <dbReference type="ARBA" id="ARBA00022695"/>
    </source>
</evidence>
<gene>
    <name evidence="11" type="ORF">B1B_01518</name>
</gene>
<evidence type="ECO:0000256" key="2">
    <source>
        <dbReference type="ARBA" id="ARBA00010752"/>
    </source>
</evidence>
<reference evidence="11" key="2">
    <citation type="journal article" date="2014" name="ISME J.">
        <title>Microbial stratification in low pH oxic and suboxic macroscopic growths along an acid mine drainage.</title>
        <authorList>
            <person name="Mendez-Garcia C."/>
            <person name="Mesa V."/>
            <person name="Sprenger R.R."/>
            <person name="Richter M."/>
            <person name="Diez M.S."/>
            <person name="Solano J."/>
            <person name="Bargiela R."/>
            <person name="Golyshina O.V."/>
            <person name="Manteca A."/>
            <person name="Ramos J.L."/>
            <person name="Gallego J.R."/>
            <person name="Llorente I."/>
            <person name="Martins Dos Santos V.A."/>
            <person name="Jensen O.N."/>
            <person name="Pelaez A.I."/>
            <person name="Sanchez J."/>
            <person name="Ferrer M."/>
        </authorList>
    </citation>
    <scope>NUCLEOTIDE SEQUENCE</scope>
</reference>
<dbReference type="GO" id="GO:0009360">
    <property type="term" value="C:DNA polymerase III complex"/>
    <property type="evidence" value="ECO:0007669"/>
    <property type="project" value="InterPro"/>
</dbReference>
<dbReference type="GO" id="GO:0008408">
    <property type="term" value="F:3'-5' exonuclease activity"/>
    <property type="evidence" value="ECO:0007669"/>
    <property type="project" value="InterPro"/>
</dbReference>
<evidence type="ECO:0000256" key="1">
    <source>
        <dbReference type="ARBA" id="ARBA00004496"/>
    </source>
</evidence>
<dbReference type="NCBIfam" id="TIGR00663">
    <property type="entry name" value="dnan"/>
    <property type="match status" value="1"/>
</dbReference>
<dbReference type="Pfam" id="PF02768">
    <property type="entry name" value="DNA_pol3_beta_3"/>
    <property type="match status" value="1"/>
</dbReference>
<comment type="caution">
    <text evidence="11">The sequence shown here is derived from an EMBL/GenBank/DDBJ whole genome shotgun (WGS) entry which is preliminary data.</text>
</comment>
<feature type="domain" description="DNA polymerase III beta sliding clamp central" evidence="9">
    <location>
        <begin position="1"/>
        <end position="101"/>
    </location>
</feature>
<keyword evidence="7" id="KW-0239">DNA-directed DNA polymerase</keyword>
<keyword evidence="3" id="KW-0963">Cytoplasm</keyword>
<dbReference type="AlphaFoldDB" id="T1D5E5"/>
<evidence type="ECO:0000259" key="9">
    <source>
        <dbReference type="Pfam" id="PF02767"/>
    </source>
</evidence>
<dbReference type="Gene3D" id="3.10.150.10">
    <property type="entry name" value="DNA Polymerase III, subunit A, domain 2"/>
    <property type="match status" value="1"/>
</dbReference>
<accession>T1D5E5</accession>
<evidence type="ECO:0000256" key="6">
    <source>
        <dbReference type="ARBA" id="ARBA00022705"/>
    </source>
</evidence>
<evidence type="ECO:0000259" key="10">
    <source>
        <dbReference type="Pfam" id="PF02768"/>
    </source>
</evidence>
<comment type="similarity">
    <text evidence="2">Belongs to the beta sliding clamp family.</text>
</comment>
<dbReference type="SMART" id="SM00480">
    <property type="entry name" value="POL3Bc"/>
    <property type="match status" value="1"/>
</dbReference>
<name>T1D5E5_9ZZZZ</name>
<organism evidence="11">
    <name type="scientific">mine drainage metagenome</name>
    <dbReference type="NCBI Taxonomy" id="410659"/>
    <lineage>
        <taxon>unclassified sequences</taxon>
        <taxon>metagenomes</taxon>
        <taxon>ecological metagenomes</taxon>
    </lineage>
</organism>